<proteinExistence type="inferred from homology"/>
<dbReference type="InterPro" id="IPR014721">
    <property type="entry name" value="Ribsml_uS5_D2-typ_fold_subgr"/>
</dbReference>
<comment type="function">
    <text evidence="1">RNaseP catalyzes the removal of the 5'-leader sequence from pre-tRNA to produce the mature 5'-terminus. It can also cleave other RNA substrates such as 4.5S RNA. The protein component plays an auxiliary but essential role in vivo by binding to the 5'-leader sequence and broadening the substrate specificity of the ribozyme.</text>
</comment>
<keyword evidence="3" id="KW-0540">Nuclease</keyword>
<evidence type="ECO:0000256" key="4">
    <source>
        <dbReference type="ARBA" id="ARBA00022759"/>
    </source>
</evidence>
<dbReference type="GO" id="GO:0000049">
    <property type="term" value="F:tRNA binding"/>
    <property type="evidence" value="ECO:0007669"/>
    <property type="project" value="InterPro"/>
</dbReference>
<evidence type="ECO:0000256" key="6">
    <source>
        <dbReference type="ARBA" id="ARBA00022884"/>
    </source>
</evidence>
<dbReference type="GO" id="GO:0042781">
    <property type="term" value="F:3'-tRNA processing endoribonuclease activity"/>
    <property type="evidence" value="ECO:0007669"/>
    <property type="project" value="TreeGrafter"/>
</dbReference>
<dbReference type="GO" id="GO:0030677">
    <property type="term" value="C:ribonuclease P complex"/>
    <property type="evidence" value="ECO:0007669"/>
    <property type="project" value="TreeGrafter"/>
</dbReference>
<dbReference type="PROSITE" id="PS00648">
    <property type="entry name" value="RIBONUCLEASE_P"/>
    <property type="match status" value="1"/>
</dbReference>
<dbReference type="PANTHER" id="PTHR33992:SF1">
    <property type="entry name" value="RIBONUCLEASE P PROTEIN COMPONENT"/>
    <property type="match status" value="1"/>
</dbReference>
<dbReference type="InterPro" id="IPR020568">
    <property type="entry name" value="Ribosomal_Su5_D2-typ_SF"/>
</dbReference>
<dbReference type="PANTHER" id="PTHR33992">
    <property type="entry name" value="RIBONUCLEASE P PROTEIN COMPONENT"/>
    <property type="match status" value="1"/>
</dbReference>
<keyword evidence="5 7" id="KW-0378">Hydrolase</keyword>
<name>A0A3B0TV02_9ZZZZ</name>
<evidence type="ECO:0000313" key="7">
    <source>
        <dbReference type="EMBL" id="VAW20560.1"/>
    </source>
</evidence>
<evidence type="ECO:0000256" key="1">
    <source>
        <dbReference type="ARBA" id="ARBA00002663"/>
    </source>
</evidence>
<evidence type="ECO:0000256" key="5">
    <source>
        <dbReference type="ARBA" id="ARBA00022801"/>
    </source>
</evidence>
<organism evidence="7">
    <name type="scientific">hydrothermal vent metagenome</name>
    <dbReference type="NCBI Taxonomy" id="652676"/>
    <lineage>
        <taxon>unclassified sequences</taxon>
        <taxon>metagenomes</taxon>
        <taxon>ecological metagenomes</taxon>
    </lineage>
</organism>
<reference evidence="7" key="1">
    <citation type="submission" date="2018-06" db="EMBL/GenBank/DDBJ databases">
        <authorList>
            <person name="Zhirakovskaya E."/>
        </authorList>
    </citation>
    <scope>NUCLEOTIDE SEQUENCE</scope>
</reference>
<dbReference type="HAMAP" id="MF_00227">
    <property type="entry name" value="RNase_P"/>
    <property type="match status" value="1"/>
</dbReference>
<dbReference type="SUPFAM" id="SSF54211">
    <property type="entry name" value="Ribosomal protein S5 domain 2-like"/>
    <property type="match status" value="1"/>
</dbReference>
<dbReference type="InterPro" id="IPR000100">
    <property type="entry name" value="RNase_P"/>
</dbReference>
<accession>A0A3B0TV02</accession>
<keyword evidence="4" id="KW-0255">Endonuclease</keyword>
<keyword evidence="2" id="KW-0819">tRNA processing</keyword>
<keyword evidence="6" id="KW-0694">RNA-binding</keyword>
<dbReference type="EC" id="3.1.26.5" evidence="7"/>
<dbReference type="GO" id="GO:0004526">
    <property type="term" value="F:ribonuclease P activity"/>
    <property type="evidence" value="ECO:0007669"/>
    <property type="project" value="UniProtKB-EC"/>
</dbReference>
<dbReference type="EMBL" id="UOER01000075">
    <property type="protein sequence ID" value="VAW20560.1"/>
    <property type="molecule type" value="Genomic_DNA"/>
</dbReference>
<sequence>MRYTLGKHEKLKSKKAIEQLFAEGNRINSFPLQLIYLKNIHQSKFPIKVGFTVQKRSVKLAVRRNRIKRIMREVYRKNKYLFSDNLKEYYIFMFIYSAKEEIKQEDLELSLKKISTKFLSKTTENA</sequence>
<dbReference type="NCBIfam" id="TIGR00188">
    <property type="entry name" value="rnpA"/>
    <property type="match status" value="1"/>
</dbReference>
<evidence type="ECO:0000256" key="2">
    <source>
        <dbReference type="ARBA" id="ARBA00022694"/>
    </source>
</evidence>
<dbReference type="InterPro" id="IPR020539">
    <property type="entry name" value="RNase_P_CS"/>
</dbReference>
<dbReference type="Gene3D" id="3.30.230.10">
    <property type="match status" value="1"/>
</dbReference>
<gene>
    <name evidence="7" type="ORF">MNBD_BACTEROID04-1792</name>
</gene>
<protein>
    <submittedName>
        <fullName evidence="7">Ribonuclease P protein component</fullName>
        <ecNumber evidence="7">3.1.26.5</ecNumber>
    </submittedName>
</protein>
<dbReference type="Pfam" id="PF00825">
    <property type="entry name" value="Ribonuclease_P"/>
    <property type="match status" value="1"/>
</dbReference>
<dbReference type="AlphaFoldDB" id="A0A3B0TV02"/>
<evidence type="ECO:0000256" key="3">
    <source>
        <dbReference type="ARBA" id="ARBA00022722"/>
    </source>
</evidence>